<evidence type="ECO:0000313" key="5">
    <source>
        <dbReference type="Proteomes" id="UP000054567"/>
    </source>
</evidence>
<sequence>MASALGASRSHRDHFVEPPGIIERICTSLPPIARPVLATLRAKGESVAAAYTREQRRMRYRRSGGIQAILRPLFSVRNALIALWILTLWWGERKVFRDAVGKCEWTNWEKWPEDAVPHHTALIADPQLVDPHTYPGRPWPLSSLTTYLSDLYLYRTHSLLQEKLRPDTTFFLGDLFDGGREWGTASSSSPDDRYKKYGNDMWMKEYARFSRIFFDTFRLGGVDSAANPRGRKIIASLPGNHDLGFGNGIQLPVLERFRAYFGEGNRVDILGNHTFASVDSVSLSAMDQVDPATGGSSTSSPHSEQIWKPTEVFLNEFQTLKSRAIKEELLFLNGETEGYISPHTVVDATVPTKPTISPAAFDADFPTIVLTHVPMYRKAGTPCGPLREYWPPSSTDPLPESDERNAIRIGWGYQYQNVLTPTISEDIIKKTGPVVQIYSGDDHDYCEITHREFSGAPKEITVKSASFAMGVRQPGVQLASLWNPIDPKSGKSLHPTGSQTIENHLCLFPDQLAVFIQYAYVFVFSMLILLLHAISVTLRADHIPDASDPILPLTRRFLEDIPSSSTSSTSTSTSSLSAGENRFSNRCGNGIVPRTASSSPSNDGTRPVKYLQFGASTGVSEKLERSSRDEWDFSDKVKERSWTGFRTTVGKDMGSRGGRRSFFVFRRHFVSSLKWVAGVSFAWYFWLLWTW</sequence>
<dbReference type="GO" id="GO:0005783">
    <property type="term" value="C:endoplasmic reticulum"/>
    <property type="evidence" value="ECO:0007669"/>
    <property type="project" value="TreeGrafter"/>
</dbReference>
<feature type="transmembrane region" description="Helical" evidence="3">
    <location>
        <begin position="512"/>
        <end position="534"/>
    </location>
</feature>
<dbReference type="OrthoDB" id="5977743at2759"/>
<dbReference type="EMBL" id="DS268111">
    <property type="protein sequence ID" value="KMM69626.1"/>
    <property type="molecule type" value="Genomic_DNA"/>
</dbReference>
<name>A0A0J6F9E8_COCPO</name>
<dbReference type="SUPFAM" id="SSF56300">
    <property type="entry name" value="Metallo-dependent phosphatases"/>
    <property type="match status" value="1"/>
</dbReference>
<organism evidence="4 5">
    <name type="scientific">Coccidioides posadasii RMSCC 3488</name>
    <dbReference type="NCBI Taxonomy" id="454284"/>
    <lineage>
        <taxon>Eukaryota</taxon>
        <taxon>Fungi</taxon>
        <taxon>Dikarya</taxon>
        <taxon>Ascomycota</taxon>
        <taxon>Pezizomycotina</taxon>
        <taxon>Eurotiomycetes</taxon>
        <taxon>Eurotiomycetidae</taxon>
        <taxon>Onygenales</taxon>
        <taxon>Onygenaceae</taxon>
        <taxon>Coccidioides</taxon>
    </lineage>
</organism>
<accession>A0A0J6F9E8</accession>
<protein>
    <submittedName>
        <fullName evidence="4">CDC1 protein</fullName>
    </submittedName>
</protein>
<dbReference type="PANTHER" id="PTHR13315:SF4">
    <property type="entry name" value="METALLOPHOSPHOESTERASE, ISOFORM E"/>
    <property type="match status" value="1"/>
</dbReference>
<dbReference type="AlphaFoldDB" id="A0A0J6F9E8"/>
<feature type="region of interest" description="Disordered" evidence="2">
    <location>
        <begin position="562"/>
        <end position="606"/>
    </location>
</feature>
<evidence type="ECO:0000256" key="1">
    <source>
        <dbReference type="ARBA" id="ARBA00023136"/>
    </source>
</evidence>
<feature type="compositionally biased region" description="Polar residues" evidence="2">
    <location>
        <begin position="595"/>
        <end position="604"/>
    </location>
</feature>
<dbReference type="InterPro" id="IPR033308">
    <property type="entry name" value="PGAP5/Cdc1/Ted1"/>
</dbReference>
<evidence type="ECO:0000256" key="3">
    <source>
        <dbReference type="SAM" id="Phobius"/>
    </source>
</evidence>
<reference evidence="5" key="3">
    <citation type="journal article" date="2010" name="Genome Res.">
        <title>Population genomic sequencing of Coccidioides fungi reveals recent hybridization and transposon control.</title>
        <authorList>
            <person name="Neafsey D.E."/>
            <person name="Barker B.M."/>
            <person name="Sharpton T.J."/>
            <person name="Stajich J.E."/>
            <person name="Park D.J."/>
            <person name="Whiston E."/>
            <person name="Hung C.-Y."/>
            <person name="McMahan C."/>
            <person name="White J."/>
            <person name="Sykes S."/>
            <person name="Heiman D."/>
            <person name="Young S."/>
            <person name="Zeng Q."/>
            <person name="Abouelleil A."/>
            <person name="Aftuck L."/>
            <person name="Bessette D."/>
            <person name="Brown A."/>
            <person name="FitzGerald M."/>
            <person name="Lui A."/>
            <person name="Macdonald J.P."/>
            <person name="Priest M."/>
            <person name="Orbach M.J."/>
            <person name="Galgiani J.N."/>
            <person name="Kirkland T.N."/>
            <person name="Cole G.T."/>
            <person name="Birren B.W."/>
            <person name="Henn M.R."/>
            <person name="Taylor J.W."/>
            <person name="Rounsley S.D."/>
        </authorList>
    </citation>
    <scope>NUCLEOTIDE SEQUENCE [LARGE SCALE GENOMIC DNA]</scope>
    <source>
        <strain evidence="5">RMSCC 3488</strain>
    </source>
</reference>
<evidence type="ECO:0000313" key="4">
    <source>
        <dbReference type="EMBL" id="KMM69626.1"/>
    </source>
</evidence>
<keyword evidence="1 3" id="KW-0472">Membrane</keyword>
<feature type="compositionally biased region" description="Low complexity" evidence="2">
    <location>
        <begin position="563"/>
        <end position="577"/>
    </location>
</feature>
<dbReference type="GO" id="GO:0006506">
    <property type="term" value="P:GPI anchor biosynthetic process"/>
    <property type="evidence" value="ECO:0007669"/>
    <property type="project" value="InterPro"/>
</dbReference>
<feature type="transmembrane region" description="Helical" evidence="3">
    <location>
        <begin position="669"/>
        <end position="689"/>
    </location>
</feature>
<evidence type="ECO:0000256" key="2">
    <source>
        <dbReference type="SAM" id="MobiDB-lite"/>
    </source>
</evidence>
<reference evidence="5" key="2">
    <citation type="journal article" date="2009" name="Genome Res.">
        <title>Comparative genomic analyses of the human fungal pathogens Coccidioides and their relatives.</title>
        <authorList>
            <person name="Sharpton T.J."/>
            <person name="Stajich J.E."/>
            <person name="Rounsley S.D."/>
            <person name="Gardner M.J."/>
            <person name="Wortman J.R."/>
            <person name="Jordar V.S."/>
            <person name="Maiti R."/>
            <person name="Kodira C.D."/>
            <person name="Neafsey D.E."/>
            <person name="Zeng Q."/>
            <person name="Hung C.-Y."/>
            <person name="McMahan C."/>
            <person name="Muszewska A."/>
            <person name="Grynberg M."/>
            <person name="Mandel M.A."/>
            <person name="Kellner E.M."/>
            <person name="Barker B.M."/>
            <person name="Galgiani J.N."/>
            <person name="Orbach M.J."/>
            <person name="Kirkland T.N."/>
            <person name="Cole G.T."/>
            <person name="Henn M.R."/>
            <person name="Birren B.W."/>
            <person name="Taylor J.W."/>
        </authorList>
    </citation>
    <scope>NUCLEOTIDE SEQUENCE [LARGE SCALE GENOMIC DNA]</scope>
    <source>
        <strain evidence="5">RMSCC 3488</strain>
    </source>
</reference>
<proteinExistence type="predicted"/>
<reference evidence="4 5" key="1">
    <citation type="submission" date="2007-06" db="EMBL/GenBank/DDBJ databases">
        <title>The Genome Sequence of Coccidioides posadasii RMSCC_3488.</title>
        <authorList>
            <consortium name="Coccidioides Genome Resources Consortium"/>
            <consortium name="The Broad Institute Genome Sequencing Platform"/>
            <person name="Henn M.R."/>
            <person name="Sykes S."/>
            <person name="Young S."/>
            <person name="Jaffe D."/>
            <person name="Berlin A."/>
            <person name="Alvarez P."/>
            <person name="Butler J."/>
            <person name="Gnerre S."/>
            <person name="Grabherr M."/>
            <person name="Mauceli E."/>
            <person name="Brockman W."/>
            <person name="Kodira C."/>
            <person name="Alvarado L."/>
            <person name="Zeng Q."/>
            <person name="Crawford M."/>
            <person name="Antoine C."/>
            <person name="Devon K."/>
            <person name="Galgiani J."/>
            <person name="Orsborn K."/>
            <person name="Lewis M.L."/>
            <person name="Nusbaum C."/>
            <person name="Galagan J."/>
            <person name="Birren B."/>
        </authorList>
    </citation>
    <scope>NUCLEOTIDE SEQUENCE [LARGE SCALE GENOMIC DNA]</scope>
    <source>
        <strain evidence="4 5">RMSCC 3488</strain>
    </source>
</reference>
<keyword evidence="3" id="KW-0812">Transmembrane</keyword>
<keyword evidence="3" id="KW-1133">Transmembrane helix</keyword>
<dbReference type="VEuPathDB" id="FungiDB:CPAG_05940"/>
<dbReference type="PANTHER" id="PTHR13315">
    <property type="entry name" value="METALLO PHOSPHOESTERASE RELATED"/>
    <property type="match status" value="1"/>
</dbReference>
<dbReference type="InterPro" id="IPR029052">
    <property type="entry name" value="Metallo-depent_PP-like"/>
</dbReference>
<gene>
    <name evidence="4" type="ORF">CPAG_05940</name>
</gene>
<dbReference type="GO" id="GO:0016020">
    <property type="term" value="C:membrane"/>
    <property type="evidence" value="ECO:0007669"/>
    <property type="project" value="GOC"/>
</dbReference>
<dbReference type="Proteomes" id="UP000054567">
    <property type="component" value="Unassembled WGS sequence"/>
</dbReference>